<evidence type="ECO:0000256" key="1">
    <source>
        <dbReference type="SAM" id="Phobius"/>
    </source>
</evidence>
<accession>A0A1I8FTW4</accession>
<dbReference type="InterPro" id="IPR006629">
    <property type="entry name" value="LITAF"/>
</dbReference>
<organism evidence="3 4">
    <name type="scientific">Macrostomum lignano</name>
    <dbReference type="NCBI Taxonomy" id="282301"/>
    <lineage>
        <taxon>Eukaryota</taxon>
        <taxon>Metazoa</taxon>
        <taxon>Spiralia</taxon>
        <taxon>Lophotrochozoa</taxon>
        <taxon>Platyhelminthes</taxon>
        <taxon>Rhabditophora</taxon>
        <taxon>Macrostomorpha</taxon>
        <taxon>Macrostomida</taxon>
        <taxon>Macrostomidae</taxon>
        <taxon>Macrostomum</taxon>
    </lineage>
</organism>
<name>A0A1I8FTW4_9PLAT</name>
<keyword evidence="3" id="KW-1185">Reference proteome</keyword>
<reference evidence="4" key="1">
    <citation type="submission" date="2016-11" db="UniProtKB">
        <authorList>
            <consortium name="WormBaseParasite"/>
        </authorList>
    </citation>
    <scope>IDENTIFICATION</scope>
</reference>
<keyword evidence="1" id="KW-0812">Transmembrane</keyword>
<evidence type="ECO:0000259" key="2">
    <source>
        <dbReference type="Pfam" id="PF10601"/>
    </source>
</evidence>
<dbReference type="Pfam" id="PF10601">
    <property type="entry name" value="zf-LITAF-like"/>
    <property type="match status" value="1"/>
</dbReference>
<evidence type="ECO:0000313" key="3">
    <source>
        <dbReference type="Proteomes" id="UP000095280"/>
    </source>
</evidence>
<protein>
    <submittedName>
        <fullName evidence="4">LITAF domain-containing protein</fullName>
    </submittedName>
</protein>
<dbReference type="WBParaSite" id="maker-unitig_8749-snap-gene-0.1-mRNA-1">
    <property type="protein sequence ID" value="maker-unitig_8749-snap-gene-0.1-mRNA-1"/>
    <property type="gene ID" value="maker-unitig_8749-snap-gene-0.1"/>
</dbReference>
<dbReference type="Proteomes" id="UP000095280">
    <property type="component" value="Unplaced"/>
</dbReference>
<feature type="domain" description="LITAF" evidence="2">
    <location>
        <begin position="40"/>
        <end position="89"/>
    </location>
</feature>
<evidence type="ECO:0000313" key="4">
    <source>
        <dbReference type="WBParaSite" id="maker-unitig_8749-snap-gene-0.1-mRNA-1"/>
    </source>
</evidence>
<dbReference type="AlphaFoldDB" id="A0A1I8FTW4"/>
<keyword evidence="1" id="KW-1133">Transmembrane helix</keyword>
<feature type="transmembrane region" description="Helical" evidence="1">
    <location>
        <begin position="64"/>
        <end position="86"/>
    </location>
</feature>
<sequence length="133" mass="14929">DVRTRASVILTDGQQEIEEGTEEELLLKLLKHQRWSSANATVRCFKCKKLVVTDVVFVPTVRTYIVSLALFLTGIFSVLCLIPFYYPELLGVELHALRVLKPGLPDQAWRELRLDVAEEAGLTAVAGFNRSTL</sequence>
<proteinExistence type="predicted"/>
<keyword evidence="1" id="KW-0472">Membrane</keyword>